<accession>A0A0E9V376</accession>
<reference evidence="1" key="1">
    <citation type="submission" date="2014-11" db="EMBL/GenBank/DDBJ databases">
        <authorList>
            <person name="Amaro Gonzalez C."/>
        </authorList>
    </citation>
    <scope>NUCLEOTIDE SEQUENCE</scope>
</reference>
<organism evidence="1">
    <name type="scientific">Anguilla anguilla</name>
    <name type="common">European freshwater eel</name>
    <name type="synonym">Muraena anguilla</name>
    <dbReference type="NCBI Taxonomy" id="7936"/>
    <lineage>
        <taxon>Eukaryota</taxon>
        <taxon>Metazoa</taxon>
        <taxon>Chordata</taxon>
        <taxon>Craniata</taxon>
        <taxon>Vertebrata</taxon>
        <taxon>Euteleostomi</taxon>
        <taxon>Actinopterygii</taxon>
        <taxon>Neopterygii</taxon>
        <taxon>Teleostei</taxon>
        <taxon>Anguilliformes</taxon>
        <taxon>Anguillidae</taxon>
        <taxon>Anguilla</taxon>
    </lineage>
</organism>
<name>A0A0E9V376_ANGAN</name>
<sequence length="76" mass="8463">MKNVGELILAVVDGKMNEHRNEVSLLATKMDALCARSLPSYILVPKLLGRSMNRSVSNITRVVISVFITEFVVNLF</sequence>
<protein>
    <submittedName>
        <fullName evidence="1">Uncharacterized protein</fullName>
    </submittedName>
</protein>
<evidence type="ECO:0000313" key="1">
    <source>
        <dbReference type="EMBL" id="JAH72477.1"/>
    </source>
</evidence>
<proteinExistence type="predicted"/>
<reference evidence="1" key="2">
    <citation type="journal article" date="2015" name="Fish Shellfish Immunol.">
        <title>Early steps in the European eel (Anguilla anguilla)-Vibrio vulnificus interaction in the gills: Role of the RtxA13 toxin.</title>
        <authorList>
            <person name="Callol A."/>
            <person name="Pajuelo D."/>
            <person name="Ebbesson L."/>
            <person name="Teles M."/>
            <person name="MacKenzie S."/>
            <person name="Amaro C."/>
        </authorList>
    </citation>
    <scope>NUCLEOTIDE SEQUENCE</scope>
</reference>
<dbReference type="EMBL" id="GBXM01036100">
    <property type="protein sequence ID" value="JAH72477.1"/>
    <property type="molecule type" value="Transcribed_RNA"/>
</dbReference>
<dbReference type="AlphaFoldDB" id="A0A0E9V376"/>